<comment type="caution">
    <text evidence="3">The sequence shown here is derived from an EMBL/GenBank/DDBJ whole genome shotgun (WGS) entry which is preliminary data.</text>
</comment>
<evidence type="ECO:0000313" key="4">
    <source>
        <dbReference type="Proteomes" id="UP000247727"/>
    </source>
</evidence>
<keyword evidence="2" id="KW-0812">Transmembrane</keyword>
<feature type="compositionally biased region" description="Basic and acidic residues" evidence="1">
    <location>
        <begin position="197"/>
        <end position="211"/>
    </location>
</feature>
<reference evidence="3 4" key="1">
    <citation type="submission" date="2018-06" db="EMBL/GenBank/DDBJ databases">
        <title>Genomic Encyclopedia of Type Strains, Phase III (KMG-III): the genomes of soil and plant-associated and newly described type strains.</title>
        <authorList>
            <person name="Whitman W."/>
        </authorList>
    </citation>
    <scope>NUCLEOTIDE SEQUENCE [LARGE SCALE GENOMIC DNA]</scope>
    <source>
        <strain evidence="3 4">JA737</strain>
    </source>
</reference>
<feature type="compositionally biased region" description="Pro residues" evidence="1">
    <location>
        <begin position="165"/>
        <end position="183"/>
    </location>
</feature>
<dbReference type="EMBL" id="QJTK01000021">
    <property type="protein sequence ID" value="PYF06966.1"/>
    <property type="molecule type" value="Genomic_DNA"/>
</dbReference>
<dbReference type="AlphaFoldDB" id="A0A318TQ55"/>
<feature type="transmembrane region" description="Helical" evidence="2">
    <location>
        <begin position="226"/>
        <end position="244"/>
    </location>
</feature>
<feature type="compositionally biased region" description="Low complexity" evidence="1">
    <location>
        <begin position="41"/>
        <end position="62"/>
    </location>
</feature>
<evidence type="ECO:0000313" key="3">
    <source>
        <dbReference type="EMBL" id="PYF06966.1"/>
    </source>
</evidence>
<keyword evidence="2" id="KW-1133">Transmembrane helix</keyword>
<accession>A0A318TQ55</accession>
<sequence length="245" mass="25256">MLTPLPSPVTPSPLPAGVHSLSLPQGAQLQRHMQNALAELPQGAPRPDAAAQPQTTQPQGAGSLPLPGATPERGAAEALAKAATLTAEALAGTATPSSQGSAATPMSLVAAQMLGVDTTALQSVLAQQAATRALPGAHRRAEPHHDDPPAPLLSAPDDGFDPHAPHPPPVLPHPHGARPPPESEIPETTAAPKDRKRARESGTDPPHRHDLPVPTPFADLTRRPTLWTIAGAIFTAVFVVTLLLI</sequence>
<dbReference type="Proteomes" id="UP000247727">
    <property type="component" value="Unassembled WGS sequence"/>
</dbReference>
<evidence type="ECO:0000256" key="1">
    <source>
        <dbReference type="SAM" id="MobiDB-lite"/>
    </source>
</evidence>
<organism evidence="3 4">
    <name type="scientific">Rhodobacter viridis</name>
    <dbReference type="NCBI Taxonomy" id="1054202"/>
    <lineage>
        <taxon>Bacteria</taxon>
        <taxon>Pseudomonadati</taxon>
        <taxon>Pseudomonadota</taxon>
        <taxon>Alphaproteobacteria</taxon>
        <taxon>Rhodobacterales</taxon>
        <taxon>Rhodobacter group</taxon>
        <taxon>Rhodobacter</taxon>
    </lineage>
</organism>
<feature type="compositionally biased region" description="Polar residues" evidence="1">
    <location>
        <begin position="22"/>
        <end position="33"/>
    </location>
</feature>
<keyword evidence="2" id="KW-0472">Membrane</keyword>
<keyword evidence="4" id="KW-1185">Reference proteome</keyword>
<feature type="compositionally biased region" description="Basic and acidic residues" evidence="1">
    <location>
        <begin position="139"/>
        <end position="148"/>
    </location>
</feature>
<protein>
    <submittedName>
        <fullName evidence="3">Uncharacterized protein</fullName>
    </submittedName>
</protein>
<name>A0A318TQ55_9RHOB</name>
<feature type="compositionally biased region" description="Pro residues" evidence="1">
    <location>
        <begin position="1"/>
        <end position="14"/>
    </location>
</feature>
<feature type="region of interest" description="Disordered" evidence="1">
    <location>
        <begin position="1"/>
        <end position="80"/>
    </location>
</feature>
<gene>
    <name evidence="3" type="ORF">C8J30_12110</name>
</gene>
<feature type="region of interest" description="Disordered" evidence="1">
    <location>
        <begin position="132"/>
        <end position="216"/>
    </location>
</feature>
<evidence type="ECO:0000256" key="2">
    <source>
        <dbReference type="SAM" id="Phobius"/>
    </source>
</evidence>
<proteinExistence type="predicted"/>